<sequence length="417" mass="44843">MNKDLNSANQYWTVTAEPGKQVHLYLLGSFSSSYQVNIFIVDGSDVNGKVITQITQLSYTYGPRNAISSSGGSLTVLIQGGLSYFSSNINFLFTQLENDPTQCGTSNLAYLTSDSSPAVTVQISGQSGGTASCQVVLIPSASYATNLGMKMSVNTLQGGMVLYGGIDSRPTSNTEIISFSSMNDVISPMTVAGNIFLVQLKPGTTISLNFETSTYSSCSFVTGGSGAKGLMMSTNFPYPNTKEIDYSCSFSGDGINYYEYSINVMQYDLGTGSLIIKSTVLDSDFSKTLTGTGSNTAVTFCTNTFEVDYKSNGIGQKGFVLRYDVGKTCSNGLSTAWIWIIVFIAVIAITAVAVLIGFLLRRRLLQSQRNNTPYTAQPVYFVPPQPNEVNAPPSYMVIQNQGAPTTSFHNQVEMKTS</sequence>
<dbReference type="SUPFAM" id="SSF49854">
    <property type="entry name" value="Spermadhesin, CUB domain"/>
    <property type="match status" value="1"/>
</dbReference>
<name>A0A914XN55_9BILA</name>
<dbReference type="AlphaFoldDB" id="A0A914XN55"/>
<dbReference type="WBParaSite" id="PSAMB.scaffold8948size5564.g31957.t1">
    <property type="protein sequence ID" value="PSAMB.scaffold8948size5564.g31957.t1"/>
    <property type="gene ID" value="PSAMB.scaffold8948size5564.g31957"/>
</dbReference>
<keyword evidence="1" id="KW-1133">Transmembrane helix</keyword>
<keyword evidence="1" id="KW-0812">Transmembrane</keyword>
<keyword evidence="2" id="KW-1185">Reference proteome</keyword>
<reference evidence="3" key="1">
    <citation type="submission" date="2022-11" db="UniProtKB">
        <authorList>
            <consortium name="WormBaseParasite"/>
        </authorList>
    </citation>
    <scope>IDENTIFICATION</scope>
</reference>
<feature type="transmembrane region" description="Helical" evidence="1">
    <location>
        <begin position="336"/>
        <end position="360"/>
    </location>
</feature>
<evidence type="ECO:0000313" key="3">
    <source>
        <dbReference type="WBParaSite" id="PSAMB.scaffold8948size5564.g31957.t1"/>
    </source>
</evidence>
<protein>
    <submittedName>
        <fullName evidence="3">Cubilin</fullName>
    </submittedName>
</protein>
<evidence type="ECO:0000256" key="1">
    <source>
        <dbReference type="SAM" id="Phobius"/>
    </source>
</evidence>
<organism evidence="2 3">
    <name type="scientific">Plectus sambesii</name>
    <dbReference type="NCBI Taxonomy" id="2011161"/>
    <lineage>
        <taxon>Eukaryota</taxon>
        <taxon>Metazoa</taxon>
        <taxon>Ecdysozoa</taxon>
        <taxon>Nematoda</taxon>
        <taxon>Chromadorea</taxon>
        <taxon>Plectida</taxon>
        <taxon>Plectina</taxon>
        <taxon>Plectoidea</taxon>
        <taxon>Plectidae</taxon>
        <taxon>Plectus</taxon>
    </lineage>
</organism>
<accession>A0A914XN55</accession>
<dbReference type="Proteomes" id="UP000887566">
    <property type="component" value="Unplaced"/>
</dbReference>
<dbReference type="InterPro" id="IPR035914">
    <property type="entry name" value="Sperma_CUB_dom_sf"/>
</dbReference>
<proteinExistence type="predicted"/>
<evidence type="ECO:0000313" key="2">
    <source>
        <dbReference type="Proteomes" id="UP000887566"/>
    </source>
</evidence>
<keyword evidence="1" id="KW-0472">Membrane</keyword>